<reference evidence="1" key="1">
    <citation type="submission" date="2023-02" db="EMBL/GenBank/DDBJ databases">
        <title>Pathogen: clinical or host-associated sample.</title>
        <authorList>
            <person name="Hergert J."/>
            <person name="Casey R."/>
            <person name="Wagner J."/>
            <person name="Young E.L."/>
            <person name="Oakeson K.F."/>
        </authorList>
    </citation>
    <scope>NUCLEOTIDE SEQUENCE</scope>
    <source>
        <strain evidence="1">2022CK-00830</strain>
    </source>
</reference>
<dbReference type="AlphaFoldDB" id="A0AAX3MVI4"/>
<accession>A0AAX3MVI4</accession>
<evidence type="ECO:0000313" key="1">
    <source>
        <dbReference type="EMBL" id="WDH80824.1"/>
    </source>
</evidence>
<protein>
    <submittedName>
        <fullName evidence="1">Uncharacterized protein</fullName>
    </submittedName>
</protein>
<dbReference type="Proteomes" id="UP001220962">
    <property type="component" value="Chromosome"/>
</dbReference>
<evidence type="ECO:0000313" key="2">
    <source>
        <dbReference type="Proteomes" id="UP001220962"/>
    </source>
</evidence>
<organism evidence="1 2">
    <name type="scientific">Paenibacillus urinalis</name>
    <dbReference type="NCBI Taxonomy" id="521520"/>
    <lineage>
        <taxon>Bacteria</taxon>
        <taxon>Bacillati</taxon>
        <taxon>Bacillota</taxon>
        <taxon>Bacilli</taxon>
        <taxon>Bacillales</taxon>
        <taxon>Paenibacillaceae</taxon>
        <taxon>Paenibacillus</taxon>
    </lineage>
</organism>
<dbReference type="RefSeq" id="WP_205052983.1">
    <property type="nucleotide sequence ID" value="NZ_CP118101.1"/>
</dbReference>
<name>A0AAX3MVI4_9BACL</name>
<proteinExistence type="predicted"/>
<dbReference type="EMBL" id="CP118101">
    <property type="protein sequence ID" value="WDH80824.1"/>
    <property type="molecule type" value="Genomic_DNA"/>
</dbReference>
<sequence length="103" mass="11934">MIIAILDEHNTATYYNVIDEVGRNLQALQYEFDRFLSSLEGNHPFRSYTEIVESNGEVIFADYVNTYGPDQLIAWINVEKYNDRVAVRIKNTGDLKPEAKIYI</sequence>
<gene>
    <name evidence="1" type="ORF">PUW23_14870</name>
</gene>